<sequence>MPKSNMPKSNMPKSTIAKPALSAAAAPSAVAFPSATVTAIYRHPVKGLSAEPMEQVRLEAGAFFPGDRLYAVENGPSGFDPAAPAYRQKTSFLMLMRDARLAALRSCYEDETSLLTLTLDGVEVVQGDLSTPEGRAEIVAFLTFYMGEEAHGPLQVLTAPDGFRFTDSLRSGFISLLNLASVRDLSQHMGADVDPLRFRMNLHLDGWDAGSELTLSGREIEIGGARLAILKRTERCAAVNVNPADASRDLNVVKALVRVYGHADCGVYAKVVRAGDVRRGDRVTLLS</sequence>
<dbReference type="EMBL" id="JAUSVY010000014">
    <property type="protein sequence ID" value="MDQ0507172.1"/>
    <property type="molecule type" value="Genomic_DNA"/>
</dbReference>
<name>A0ABU0LJ59_XANAG</name>
<evidence type="ECO:0000313" key="4">
    <source>
        <dbReference type="Proteomes" id="UP001241747"/>
    </source>
</evidence>
<feature type="domain" description="MOSC" evidence="2">
    <location>
        <begin position="117"/>
        <end position="286"/>
    </location>
</feature>
<dbReference type="Pfam" id="PF03473">
    <property type="entry name" value="MOSC"/>
    <property type="match status" value="1"/>
</dbReference>
<proteinExistence type="predicted"/>
<dbReference type="RefSeq" id="WP_237346336.1">
    <property type="nucleotide sequence ID" value="NZ_JABWGX010000018.1"/>
</dbReference>
<evidence type="ECO:0000259" key="2">
    <source>
        <dbReference type="PROSITE" id="PS51340"/>
    </source>
</evidence>
<protein>
    <submittedName>
        <fullName evidence="3">Uncharacterized protein YcbX</fullName>
    </submittedName>
</protein>
<dbReference type="SUPFAM" id="SSF50800">
    <property type="entry name" value="PK beta-barrel domain-like"/>
    <property type="match status" value="1"/>
</dbReference>
<dbReference type="Gene3D" id="2.40.33.20">
    <property type="entry name" value="PK beta-barrel domain-like"/>
    <property type="match status" value="1"/>
</dbReference>
<dbReference type="InterPro" id="IPR005303">
    <property type="entry name" value="MOCOS_middle"/>
</dbReference>
<dbReference type="Pfam" id="PF03476">
    <property type="entry name" value="MOSC_N"/>
    <property type="match status" value="1"/>
</dbReference>
<evidence type="ECO:0000313" key="3">
    <source>
        <dbReference type="EMBL" id="MDQ0507172.1"/>
    </source>
</evidence>
<feature type="signal peptide" evidence="1">
    <location>
        <begin position="1"/>
        <end position="31"/>
    </location>
</feature>
<dbReference type="InterPro" id="IPR011037">
    <property type="entry name" value="Pyrv_Knase-like_insert_dom_sf"/>
</dbReference>
<gene>
    <name evidence="3" type="ORF">QOZ94_003988</name>
</gene>
<evidence type="ECO:0000256" key="1">
    <source>
        <dbReference type="SAM" id="SignalP"/>
    </source>
</evidence>
<comment type="caution">
    <text evidence="3">The sequence shown here is derived from an EMBL/GenBank/DDBJ whole genome shotgun (WGS) entry which is preliminary data.</text>
</comment>
<feature type="chain" id="PRO_5046273664" evidence="1">
    <location>
        <begin position="32"/>
        <end position="287"/>
    </location>
</feature>
<accession>A0ABU0LJ59</accession>
<keyword evidence="4" id="KW-1185">Reference proteome</keyword>
<keyword evidence="1" id="KW-0732">Signal</keyword>
<dbReference type="InterPro" id="IPR005302">
    <property type="entry name" value="MoCF_Sase_C"/>
</dbReference>
<dbReference type="Proteomes" id="UP001241747">
    <property type="component" value="Unassembled WGS sequence"/>
</dbReference>
<dbReference type="PROSITE" id="PS51340">
    <property type="entry name" value="MOSC"/>
    <property type="match status" value="1"/>
</dbReference>
<reference evidence="3 4" key="1">
    <citation type="submission" date="2023-07" db="EMBL/GenBank/DDBJ databases">
        <title>Genomic Encyclopedia of Type Strains, Phase IV (KMG-IV): sequencing the most valuable type-strain genomes for metagenomic binning, comparative biology and taxonomic classification.</title>
        <authorList>
            <person name="Goeker M."/>
        </authorList>
    </citation>
    <scope>NUCLEOTIDE SEQUENCE [LARGE SCALE GENOMIC DNA]</scope>
    <source>
        <strain evidence="3 4">DSM 3770</strain>
    </source>
</reference>
<organism evidence="3 4">
    <name type="scientific">Xanthobacter agilis</name>
    <dbReference type="NCBI Taxonomy" id="47492"/>
    <lineage>
        <taxon>Bacteria</taxon>
        <taxon>Pseudomonadati</taxon>
        <taxon>Pseudomonadota</taxon>
        <taxon>Alphaproteobacteria</taxon>
        <taxon>Hyphomicrobiales</taxon>
        <taxon>Xanthobacteraceae</taxon>
        <taxon>Xanthobacter</taxon>
    </lineage>
</organism>